<keyword evidence="7" id="KW-0808">Transferase</keyword>
<dbReference type="InterPro" id="IPR036388">
    <property type="entry name" value="WH-like_DNA-bd_sf"/>
</dbReference>
<evidence type="ECO:0000259" key="6">
    <source>
        <dbReference type="PROSITE" id="PS50949"/>
    </source>
</evidence>
<keyword evidence="3" id="KW-0805">Transcription regulation</keyword>
<keyword evidence="2" id="KW-0663">Pyridoxal phosphate</keyword>
<dbReference type="PANTHER" id="PTHR46577:SF1">
    <property type="entry name" value="HTH-TYPE TRANSCRIPTIONAL REGULATORY PROTEIN GABR"/>
    <property type="match status" value="1"/>
</dbReference>
<protein>
    <submittedName>
        <fullName evidence="7">PLP-dependent aminotransferase family protein</fullName>
    </submittedName>
</protein>
<evidence type="ECO:0000256" key="1">
    <source>
        <dbReference type="ARBA" id="ARBA00005384"/>
    </source>
</evidence>
<dbReference type="Gene3D" id="1.10.10.10">
    <property type="entry name" value="Winged helix-like DNA-binding domain superfamily/Winged helix DNA-binding domain"/>
    <property type="match status" value="1"/>
</dbReference>
<dbReference type="GO" id="GO:0030170">
    <property type="term" value="F:pyridoxal phosphate binding"/>
    <property type="evidence" value="ECO:0007669"/>
    <property type="project" value="InterPro"/>
</dbReference>
<reference evidence="7" key="1">
    <citation type="submission" date="2020-08" db="EMBL/GenBank/DDBJ databases">
        <title>Genome public.</title>
        <authorList>
            <person name="Liu C."/>
            <person name="Sun Q."/>
        </authorList>
    </citation>
    <scope>NUCLEOTIDE SEQUENCE</scope>
    <source>
        <strain evidence="7">NSJ-24</strain>
    </source>
</reference>
<dbReference type="GO" id="GO:0008483">
    <property type="term" value="F:transaminase activity"/>
    <property type="evidence" value="ECO:0007669"/>
    <property type="project" value="UniProtKB-KW"/>
</dbReference>
<organism evidence="7 8">
    <name type="scientific">Lentihominibacter hominis</name>
    <dbReference type="NCBI Taxonomy" id="2763645"/>
    <lineage>
        <taxon>Bacteria</taxon>
        <taxon>Bacillati</taxon>
        <taxon>Bacillota</taxon>
        <taxon>Clostridia</taxon>
        <taxon>Peptostreptococcales</taxon>
        <taxon>Anaerovoracaceae</taxon>
        <taxon>Lentihominibacter</taxon>
    </lineage>
</organism>
<dbReference type="InterPro" id="IPR000524">
    <property type="entry name" value="Tscrpt_reg_HTH_GntR"/>
</dbReference>
<keyword evidence="4" id="KW-0238">DNA-binding</keyword>
<comment type="similarity">
    <text evidence="1">In the C-terminal section; belongs to the class-I pyridoxal-phosphate-dependent aminotransferase family.</text>
</comment>
<dbReference type="Gene3D" id="3.40.640.10">
    <property type="entry name" value="Type I PLP-dependent aspartate aminotransferase-like (Major domain)"/>
    <property type="match status" value="1"/>
</dbReference>
<dbReference type="InterPro" id="IPR015424">
    <property type="entry name" value="PyrdxlP-dep_Trfase"/>
</dbReference>
<dbReference type="InterPro" id="IPR015421">
    <property type="entry name" value="PyrdxlP-dep_Trfase_major"/>
</dbReference>
<dbReference type="SUPFAM" id="SSF46785">
    <property type="entry name" value="Winged helix' DNA-binding domain"/>
    <property type="match status" value="1"/>
</dbReference>
<accession>A0A926E8H8</accession>
<dbReference type="PANTHER" id="PTHR46577">
    <property type="entry name" value="HTH-TYPE TRANSCRIPTIONAL REGULATORY PROTEIN GABR"/>
    <property type="match status" value="1"/>
</dbReference>
<dbReference type="RefSeq" id="WP_177267730.1">
    <property type="nucleotide sequence ID" value="NZ_JACRTA010000001.1"/>
</dbReference>
<dbReference type="GO" id="GO:0003677">
    <property type="term" value="F:DNA binding"/>
    <property type="evidence" value="ECO:0007669"/>
    <property type="project" value="UniProtKB-KW"/>
</dbReference>
<keyword evidence="5" id="KW-0804">Transcription</keyword>
<evidence type="ECO:0000256" key="2">
    <source>
        <dbReference type="ARBA" id="ARBA00022898"/>
    </source>
</evidence>
<evidence type="ECO:0000313" key="7">
    <source>
        <dbReference type="EMBL" id="MBC8567699.1"/>
    </source>
</evidence>
<dbReference type="InterPro" id="IPR036390">
    <property type="entry name" value="WH_DNA-bd_sf"/>
</dbReference>
<dbReference type="AlphaFoldDB" id="A0A926E8H8"/>
<proteinExistence type="inferred from homology"/>
<dbReference type="InterPro" id="IPR051446">
    <property type="entry name" value="HTH_trans_reg/aminotransferase"/>
</dbReference>
<gene>
    <name evidence="7" type="ORF">H8692_02835</name>
</gene>
<dbReference type="GO" id="GO:0003700">
    <property type="term" value="F:DNA-binding transcription factor activity"/>
    <property type="evidence" value="ECO:0007669"/>
    <property type="project" value="InterPro"/>
</dbReference>
<evidence type="ECO:0000256" key="4">
    <source>
        <dbReference type="ARBA" id="ARBA00023125"/>
    </source>
</evidence>
<evidence type="ECO:0000256" key="3">
    <source>
        <dbReference type="ARBA" id="ARBA00023015"/>
    </source>
</evidence>
<comment type="caution">
    <text evidence="7">The sequence shown here is derived from an EMBL/GenBank/DDBJ whole genome shotgun (WGS) entry which is preliminary data.</text>
</comment>
<dbReference type="CDD" id="cd00609">
    <property type="entry name" value="AAT_like"/>
    <property type="match status" value="1"/>
</dbReference>
<evidence type="ECO:0000313" key="8">
    <source>
        <dbReference type="Proteomes" id="UP000610862"/>
    </source>
</evidence>
<dbReference type="Proteomes" id="UP000610862">
    <property type="component" value="Unassembled WGS sequence"/>
</dbReference>
<dbReference type="Pfam" id="PF00155">
    <property type="entry name" value="Aminotran_1_2"/>
    <property type="match status" value="1"/>
</dbReference>
<dbReference type="CDD" id="cd07377">
    <property type="entry name" value="WHTH_GntR"/>
    <property type="match status" value="1"/>
</dbReference>
<dbReference type="InterPro" id="IPR004839">
    <property type="entry name" value="Aminotransferase_I/II_large"/>
</dbReference>
<dbReference type="Pfam" id="PF00392">
    <property type="entry name" value="GntR"/>
    <property type="match status" value="1"/>
</dbReference>
<keyword evidence="8" id="KW-1185">Reference proteome</keyword>
<name>A0A926E8H8_9FIRM</name>
<dbReference type="PROSITE" id="PS50949">
    <property type="entry name" value="HTH_GNTR"/>
    <property type="match status" value="1"/>
</dbReference>
<dbReference type="SMART" id="SM00345">
    <property type="entry name" value="HTH_GNTR"/>
    <property type="match status" value="1"/>
</dbReference>
<dbReference type="EMBL" id="JACRTA010000001">
    <property type="protein sequence ID" value="MBC8567699.1"/>
    <property type="molecule type" value="Genomic_DNA"/>
</dbReference>
<dbReference type="SUPFAM" id="SSF53383">
    <property type="entry name" value="PLP-dependent transferases"/>
    <property type="match status" value="1"/>
</dbReference>
<keyword evidence="7" id="KW-0032">Aminotransferase</keyword>
<evidence type="ECO:0000256" key="5">
    <source>
        <dbReference type="ARBA" id="ARBA00023163"/>
    </source>
</evidence>
<feature type="domain" description="HTH gntR-type" evidence="6">
    <location>
        <begin position="14"/>
        <end position="82"/>
    </location>
</feature>
<sequence length="462" mass="52576">MKAILPLLDESRKRPYYLQVYDYIKEAILTGNIMEGEKLPSLRSLSRSTGLSVTTIEQCYNQLLVEGYIYSKAQSGYYVTNVFPHSKKAAPAESKILTSYSSMCGKTSIPLPENLKYDPHCFDFNKWKKCMNKVITEYSPTLFFESDPQGELFLRTEISKYLYISRGVSCTPDQIIIGAGTQQITNHLSTLLRKINIENVALENPGYIPVRNIFRDRGFAITSVNVSDKGLIIEKLPTNIRTAAYVSPSNNVFTGAVMPIGRRYELLNWSVENDSYIIEDDYDSELRYFGKPIPALKSLKNNQHVIYLGSFSSTLFAAVKISYMVLPDRLASLFSSMAKDYSQTCSKLEQLTLALFMETGNYQTHIKKLRKLYSQKLDEVINVFEREASDFIKVGNTSSGINVILKINSKKNIEKLKKDAEKFGIPLTSLEDDLIIFYYNQIPLKEIPHLLTDLIKVWRADS</sequence>